<dbReference type="AlphaFoldDB" id="A0AAV9KTH9"/>
<evidence type="ECO:0000313" key="2">
    <source>
        <dbReference type="EMBL" id="KAK4716478.1"/>
    </source>
</evidence>
<gene>
    <name evidence="2" type="ORF">R3W88_014816</name>
</gene>
<comment type="caution">
    <text evidence="2">The sequence shown here is derived from an EMBL/GenBank/DDBJ whole genome shotgun (WGS) entry which is preliminary data.</text>
</comment>
<accession>A0AAV9KTH9</accession>
<proteinExistence type="predicted"/>
<evidence type="ECO:0000313" key="3">
    <source>
        <dbReference type="Proteomes" id="UP001311915"/>
    </source>
</evidence>
<sequence>MSLPCGSCGCGRDEKKFKHTDEIGFGSDLKAEDGESDGEPEYDSDDWRTWPDRDFVDRIKGYASLECTVTAIVKLKAGCPHDFA</sequence>
<reference evidence="2 3" key="1">
    <citation type="submission" date="2023-10" db="EMBL/GenBank/DDBJ databases">
        <title>Genome-Wide Identification Analysis in wild type Solanum Pinnatisectum Reveals Some Genes Defensing Phytophthora Infestans.</title>
        <authorList>
            <person name="Sun C."/>
        </authorList>
    </citation>
    <scope>NUCLEOTIDE SEQUENCE [LARGE SCALE GENOMIC DNA]</scope>
    <source>
        <strain evidence="2">LQN</strain>
        <tissue evidence="2">Leaf</tissue>
    </source>
</reference>
<name>A0AAV9KTH9_9SOLN</name>
<protein>
    <submittedName>
        <fullName evidence="2">Uncharacterized protein</fullName>
    </submittedName>
</protein>
<evidence type="ECO:0000256" key="1">
    <source>
        <dbReference type="SAM" id="MobiDB-lite"/>
    </source>
</evidence>
<dbReference type="Proteomes" id="UP001311915">
    <property type="component" value="Unassembled WGS sequence"/>
</dbReference>
<keyword evidence="3" id="KW-1185">Reference proteome</keyword>
<feature type="region of interest" description="Disordered" evidence="1">
    <location>
        <begin position="26"/>
        <end position="47"/>
    </location>
</feature>
<dbReference type="EMBL" id="JAWPEI010000009">
    <property type="protein sequence ID" value="KAK4716478.1"/>
    <property type="molecule type" value="Genomic_DNA"/>
</dbReference>
<organism evidence="2 3">
    <name type="scientific">Solanum pinnatisectum</name>
    <name type="common">tansyleaf nightshade</name>
    <dbReference type="NCBI Taxonomy" id="50273"/>
    <lineage>
        <taxon>Eukaryota</taxon>
        <taxon>Viridiplantae</taxon>
        <taxon>Streptophyta</taxon>
        <taxon>Embryophyta</taxon>
        <taxon>Tracheophyta</taxon>
        <taxon>Spermatophyta</taxon>
        <taxon>Magnoliopsida</taxon>
        <taxon>eudicotyledons</taxon>
        <taxon>Gunneridae</taxon>
        <taxon>Pentapetalae</taxon>
        <taxon>asterids</taxon>
        <taxon>lamiids</taxon>
        <taxon>Solanales</taxon>
        <taxon>Solanaceae</taxon>
        <taxon>Solanoideae</taxon>
        <taxon>Solaneae</taxon>
        <taxon>Solanum</taxon>
    </lineage>
</organism>
<feature type="compositionally biased region" description="Acidic residues" evidence="1">
    <location>
        <begin position="34"/>
        <end position="44"/>
    </location>
</feature>